<organism evidence="1 2">
    <name type="scientific">Saguinus oedipus</name>
    <name type="common">Cotton-top tamarin</name>
    <name type="synonym">Oedipomidas oedipus</name>
    <dbReference type="NCBI Taxonomy" id="9490"/>
    <lineage>
        <taxon>Eukaryota</taxon>
        <taxon>Metazoa</taxon>
        <taxon>Chordata</taxon>
        <taxon>Craniata</taxon>
        <taxon>Vertebrata</taxon>
        <taxon>Euteleostomi</taxon>
        <taxon>Mammalia</taxon>
        <taxon>Eutheria</taxon>
        <taxon>Euarchontoglires</taxon>
        <taxon>Primates</taxon>
        <taxon>Haplorrhini</taxon>
        <taxon>Platyrrhini</taxon>
        <taxon>Cebidae</taxon>
        <taxon>Callitrichinae</taxon>
        <taxon>Saguinus</taxon>
    </lineage>
</organism>
<reference evidence="1 2" key="1">
    <citation type="submission" date="2023-05" db="EMBL/GenBank/DDBJ databases">
        <title>B98-5 Cell Line De Novo Hybrid Assembly: An Optical Mapping Approach.</title>
        <authorList>
            <person name="Kananen K."/>
            <person name="Auerbach J.A."/>
            <person name="Kautto E."/>
            <person name="Blachly J.S."/>
        </authorList>
    </citation>
    <scope>NUCLEOTIDE SEQUENCE [LARGE SCALE GENOMIC DNA]</scope>
    <source>
        <strain evidence="1">B95-8</strain>
        <tissue evidence="1">Cell line</tissue>
    </source>
</reference>
<sequence>LEAEDSEDEIVVHDRAVVAAKVGVVTLKDVDMVHSLVVAPIPRVVVPIEVVSVTGVKTVAAAVVAAMAGNVEPVFAEVIEAA</sequence>
<dbReference type="EMBL" id="JASSZA010000003">
    <property type="protein sequence ID" value="KAK2115806.1"/>
    <property type="molecule type" value="Genomic_DNA"/>
</dbReference>
<name>A0ABQ9W364_SAGOE</name>
<dbReference type="Proteomes" id="UP001266305">
    <property type="component" value="Unassembled WGS sequence"/>
</dbReference>
<accession>A0ABQ9W364</accession>
<gene>
    <name evidence="1" type="ORF">P7K49_006432</name>
</gene>
<feature type="non-terminal residue" evidence="1">
    <location>
        <position position="1"/>
    </location>
</feature>
<proteinExistence type="predicted"/>
<protein>
    <submittedName>
        <fullName evidence="1">Uncharacterized protein</fullName>
    </submittedName>
</protein>
<comment type="caution">
    <text evidence="1">The sequence shown here is derived from an EMBL/GenBank/DDBJ whole genome shotgun (WGS) entry which is preliminary data.</text>
</comment>
<evidence type="ECO:0000313" key="2">
    <source>
        <dbReference type="Proteomes" id="UP001266305"/>
    </source>
</evidence>
<keyword evidence="2" id="KW-1185">Reference proteome</keyword>
<evidence type="ECO:0000313" key="1">
    <source>
        <dbReference type="EMBL" id="KAK2115806.1"/>
    </source>
</evidence>